<dbReference type="SUPFAM" id="SSF100920">
    <property type="entry name" value="Heat shock protein 70kD (HSP70), peptide-binding domain"/>
    <property type="match status" value="1"/>
</dbReference>
<dbReference type="SUPFAM" id="SSF53067">
    <property type="entry name" value="Actin-like ATPase domain"/>
    <property type="match status" value="2"/>
</dbReference>
<dbReference type="InterPro" id="IPR029047">
    <property type="entry name" value="HSP70_peptide-bd_sf"/>
</dbReference>
<dbReference type="PROSITE" id="PS01036">
    <property type="entry name" value="HSP70_3"/>
    <property type="match status" value="1"/>
</dbReference>
<dbReference type="NCBIfam" id="TIGR02350">
    <property type="entry name" value="prok_dnaK"/>
    <property type="match status" value="1"/>
</dbReference>
<evidence type="ECO:0000313" key="12">
    <source>
        <dbReference type="Proteomes" id="UP001596119"/>
    </source>
</evidence>
<dbReference type="Gene3D" id="1.20.1270.10">
    <property type="match status" value="1"/>
</dbReference>
<sequence length="623" mass="66526">MARAVGIDLGTTNSVVSVLEGGEPTVIANSEGSRTTPSVVAFARNGEVLVGQSAKNQAVTNADRTFRSVKRFIGSDWKTPEIDGKTYAAQEISARVLQKLKRDAEAYLGEEVTDAVVTVPAYFEDAQRQATKEAGQIAGLNVLRIVNEPTAAALAYGLDKGETEQTILVFDLGGGTFDVSLLEIGDGVVEVKATNGDNHLGGDDWDERIVTWLVDKFKGSHGIDLTKDKMAMQRLREAAEKAKIELSSSSSATINLPYITVDADKNPLFLDETLSRAEFQRITSDLLDRTRAPFNQVIKDAGISVGDIDHVVLVGGSTRMPAVTELVKELTGGKEPNKGVNPDEVVAVGAALQAGVLRGEVKDVLLLDVTPLSLGIETKGGVMTKLIERNTTIPTKKSEIFTTADDNQPSVQIQVYQGEREIAAYNKKLGMFELTGLPPAPRGVPQIEVSFDIDANGIVKVSAVDKGTGKSQDMTITGGSALSKEEIDRMMREAEQHAEEDKKRREEAEVRNQAETLVYQTEKFVKDNEDKVPADVKDSVNAAVGEVQEALKGTDTAAIKSAMEKLATESQKLGQALYQQPGAEGAAGGAAGENPGAGATGQQAGADDVVDAEIVDDEEKKDK</sequence>
<organism evidence="11 12">
    <name type="scientific">Pseudonocardia lutea</name>
    <dbReference type="NCBI Taxonomy" id="2172015"/>
    <lineage>
        <taxon>Bacteria</taxon>
        <taxon>Bacillati</taxon>
        <taxon>Actinomycetota</taxon>
        <taxon>Actinomycetes</taxon>
        <taxon>Pseudonocardiales</taxon>
        <taxon>Pseudonocardiaceae</taxon>
        <taxon>Pseudonocardia</taxon>
    </lineage>
</organism>
<proteinExistence type="evidence at transcript level"/>
<reference evidence="12" key="1">
    <citation type="journal article" date="2019" name="Int. J. Syst. Evol. Microbiol.">
        <title>The Global Catalogue of Microorganisms (GCM) 10K type strain sequencing project: providing services to taxonomists for standard genome sequencing and annotation.</title>
        <authorList>
            <consortium name="The Broad Institute Genomics Platform"/>
            <consortium name="The Broad Institute Genome Sequencing Center for Infectious Disease"/>
            <person name="Wu L."/>
            <person name="Ma J."/>
        </authorList>
    </citation>
    <scope>NUCLEOTIDE SEQUENCE [LARGE SCALE GENOMIC DNA]</scope>
    <source>
        <strain evidence="12">CGMCC 4.7397</strain>
    </source>
</reference>
<evidence type="ECO:0000256" key="1">
    <source>
        <dbReference type="ARBA" id="ARBA00007381"/>
    </source>
</evidence>
<dbReference type="PROSITE" id="PS00329">
    <property type="entry name" value="HSP70_2"/>
    <property type="match status" value="1"/>
</dbReference>
<evidence type="ECO:0000313" key="11">
    <source>
        <dbReference type="EMBL" id="MFC5949785.1"/>
    </source>
</evidence>
<keyword evidence="9" id="KW-0175">Coiled coil</keyword>
<dbReference type="InterPro" id="IPR018181">
    <property type="entry name" value="Heat_shock_70_CS"/>
</dbReference>
<dbReference type="CDD" id="cd10234">
    <property type="entry name" value="ASKHA_NBD_HSP70_DnaK-like"/>
    <property type="match status" value="1"/>
</dbReference>
<dbReference type="PROSITE" id="PS00297">
    <property type="entry name" value="HSP70_1"/>
    <property type="match status" value="1"/>
</dbReference>
<dbReference type="InterPro" id="IPR013126">
    <property type="entry name" value="Hsp_70_fam"/>
</dbReference>
<feature type="modified residue" description="Phosphothreonine; by autocatalysis" evidence="7">
    <location>
        <position position="176"/>
    </location>
</feature>
<keyword evidence="12" id="KW-1185">Reference proteome</keyword>
<feature type="coiled-coil region" evidence="9">
    <location>
        <begin position="480"/>
        <end position="511"/>
    </location>
</feature>
<evidence type="ECO:0000256" key="8">
    <source>
        <dbReference type="RuleBase" id="RU003322"/>
    </source>
</evidence>
<dbReference type="Pfam" id="PF00012">
    <property type="entry name" value="HSP70"/>
    <property type="match status" value="1"/>
</dbReference>
<dbReference type="PRINTS" id="PR00301">
    <property type="entry name" value="HEATSHOCK70"/>
</dbReference>
<keyword evidence="6 7" id="KW-0143">Chaperone</keyword>
<feature type="compositionally biased region" description="Low complexity" evidence="10">
    <location>
        <begin position="592"/>
        <end position="607"/>
    </location>
</feature>
<dbReference type="InterPro" id="IPR029048">
    <property type="entry name" value="HSP70_C_sf"/>
</dbReference>
<evidence type="ECO:0000256" key="7">
    <source>
        <dbReference type="HAMAP-Rule" id="MF_00332"/>
    </source>
</evidence>
<keyword evidence="3 7" id="KW-0547">Nucleotide-binding</keyword>
<dbReference type="PANTHER" id="PTHR19375">
    <property type="entry name" value="HEAT SHOCK PROTEIN 70KDA"/>
    <property type="match status" value="1"/>
</dbReference>
<dbReference type="NCBIfam" id="NF001413">
    <property type="entry name" value="PRK00290.1"/>
    <property type="match status" value="1"/>
</dbReference>
<comment type="induction">
    <text evidence="7">By stress conditions e.g. heat shock.</text>
</comment>
<evidence type="ECO:0000256" key="5">
    <source>
        <dbReference type="ARBA" id="ARBA00023016"/>
    </source>
</evidence>
<evidence type="ECO:0000256" key="9">
    <source>
        <dbReference type="SAM" id="Coils"/>
    </source>
</evidence>
<evidence type="ECO:0000256" key="10">
    <source>
        <dbReference type="SAM" id="MobiDB-lite"/>
    </source>
</evidence>
<keyword evidence="4 7" id="KW-0067">ATP-binding</keyword>
<feature type="coiled-coil region" evidence="9">
    <location>
        <begin position="225"/>
        <end position="252"/>
    </location>
</feature>
<evidence type="ECO:0000256" key="2">
    <source>
        <dbReference type="ARBA" id="ARBA00022553"/>
    </source>
</evidence>
<feature type="compositionally biased region" description="Acidic residues" evidence="10">
    <location>
        <begin position="608"/>
        <end position="617"/>
    </location>
</feature>
<protein>
    <recommendedName>
        <fullName evidence="7">Chaperone protein DnaK</fullName>
    </recommendedName>
    <alternativeName>
        <fullName evidence="7">HSP70</fullName>
    </alternativeName>
    <alternativeName>
        <fullName evidence="7">Heat shock 70 kDa protein</fullName>
    </alternativeName>
    <alternativeName>
        <fullName evidence="7">Heat shock protein 70</fullName>
    </alternativeName>
</protein>
<dbReference type="Gene3D" id="3.90.640.10">
    <property type="entry name" value="Actin, Chain A, domain 4"/>
    <property type="match status" value="1"/>
</dbReference>
<comment type="similarity">
    <text evidence="1 7 8">Belongs to the heat shock protein 70 family.</text>
</comment>
<comment type="function">
    <text evidence="7">Acts as a chaperone.</text>
</comment>
<evidence type="ECO:0000256" key="3">
    <source>
        <dbReference type="ARBA" id="ARBA00022741"/>
    </source>
</evidence>
<dbReference type="HAMAP" id="MF_00332">
    <property type="entry name" value="DnaK"/>
    <property type="match status" value="1"/>
</dbReference>
<dbReference type="InterPro" id="IPR012725">
    <property type="entry name" value="Chaperone_DnaK"/>
</dbReference>
<name>A0ABW1I9M1_9PSEU</name>
<keyword evidence="5 7" id="KW-0346">Stress response</keyword>
<dbReference type="RefSeq" id="WP_379566925.1">
    <property type="nucleotide sequence ID" value="NZ_JBHSQK010000037.1"/>
</dbReference>
<dbReference type="InterPro" id="IPR043129">
    <property type="entry name" value="ATPase_NBD"/>
</dbReference>
<comment type="caution">
    <text evidence="11">The sequence shown here is derived from an EMBL/GenBank/DDBJ whole genome shotgun (WGS) entry which is preliminary data.</text>
</comment>
<dbReference type="Gene3D" id="2.60.34.10">
    <property type="entry name" value="Substrate Binding Domain Of DNAk, Chain A, domain 1"/>
    <property type="match status" value="1"/>
</dbReference>
<feature type="region of interest" description="Disordered" evidence="10">
    <location>
        <begin position="577"/>
        <end position="623"/>
    </location>
</feature>
<evidence type="ECO:0000256" key="4">
    <source>
        <dbReference type="ARBA" id="ARBA00022840"/>
    </source>
</evidence>
<dbReference type="SUPFAM" id="SSF100934">
    <property type="entry name" value="Heat shock protein 70kD (HSP70), C-terminal subdomain"/>
    <property type="match status" value="1"/>
</dbReference>
<keyword evidence="2 7" id="KW-0597">Phosphoprotein</keyword>
<dbReference type="Gene3D" id="3.30.420.40">
    <property type="match status" value="3"/>
</dbReference>
<dbReference type="EMBL" id="JBHSQK010000037">
    <property type="protein sequence ID" value="MFC5949785.1"/>
    <property type="molecule type" value="Genomic_DNA"/>
</dbReference>
<accession>A0ABW1I9M1</accession>
<gene>
    <name evidence="7 11" type="primary">dnaK</name>
    <name evidence="11" type="ORF">ACFQH9_16040</name>
</gene>
<dbReference type="Proteomes" id="UP001596119">
    <property type="component" value="Unassembled WGS sequence"/>
</dbReference>
<evidence type="ECO:0000256" key="6">
    <source>
        <dbReference type="ARBA" id="ARBA00023186"/>
    </source>
</evidence>